<accession>A0AAN8AQQ1</accession>
<evidence type="ECO:0000313" key="2">
    <source>
        <dbReference type="EMBL" id="KAK5871631.1"/>
    </source>
</evidence>
<evidence type="ECO:0000256" key="1">
    <source>
        <dbReference type="SAM" id="MobiDB-lite"/>
    </source>
</evidence>
<feature type="compositionally biased region" description="Pro residues" evidence="1">
    <location>
        <begin position="25"/>
        <end position="42"/>
    </location>
</feature>
<name>A0AAN8AQQ1_ELEMC</name>
<evidence type="ECO:0000313" key="3">
    <source>
        <dbReference type="Proteomes" id="UP001346869"/>
    </source>
</evidence>
<feature type="compositionally biased region" description="Polar residues" evidence="1">
    <location>
        <begin position="1"/>
        <end position="12"/>
    </location>
</feature>
<reference evidence="2 3" key="1">
    <citation type="journal article" date="2023" name="Genes (Basel)">
        <title>Chromosome-Level Genome Assembly and Circadian Gene Repertoire of the Patagonia Blennie Eleginops maclovinus-The Closest Ancestral Proxy of Antarctic Cryonotothenioids.</title>
        <authorList>
            <person name="Cheng C.C."/>
            <person name="Rivera-Colon A.G."/>
            <person name="Minhas B.F."/>
            <person name="Wilson L."/>
            <person name="Rayamajhi N."/>
            <person name="Vargas-Chacoff L."/>
            <person name="Catchen J.M."/>
        </authorList>
    </citation>
    <scope>NUCLEOTIDE SEQUENCE [LARGE SCALE GENOMIC DNA]</scope>
    <source>
        <strain evidence="2">JMC-PN-2008</strain>
    </source>
</reference>
<proteinExistence type="predicted"/>
<reference evidence="2 3" key="2">
    <citation type="journal article" date="2023" name="Mol. Biol. Evol.">
        <title>Genomics of Secondarily Temperate Adaptation in the Only Non-Antarctic Icefish.</title>
        <authorList>
            <person name="Rivera-Colon A.G."/>
            <person name="Rayamajhi N."/>
            <person name="Minhas B.F."/>
            <person name="Madrigal G."/>
            <person name="Bilyk K.T."/>
            <person name="Yoon V."/>
            <person name="Hune M."/>
            <person name="Gregory S."/>
            <person name="Cheng C.H.C."/>
            <person name="Catchen J.M."/>
        </authorList>
    </citation>
    <scope>NUCLEOTIDE SEQUENCE [LARGE SCALE GENOMIC DNA]</scope>
    <source>
        <strain evidence="2">JMC-PN-2008</strain>
    </source>
</reference>
<sequence length="140" mass="15300">MLESAETYNGNFQGLVRPRACPHPSSDPPPPPPQPPPSKPLLPPCGPCSLPCLGARGTESSWKVKCSLKKSSQTPLVLPQISPPRLLHSPRSVSECCRVHLYARQRNTEGVVENSPFDISIVVLSERAFQASDRAIKMHQ</sequence>
<gene>
    <name evidence="2" type="ORF">PBY51_004498</name>
</gene>
<dbReference type="EMBL" id="JAUZQC010000005">
    <property type="protein sequence ID" value="KAK5871631.1"/>
    <property type="molecule type" value="Genomic_DNA"/>
</dbReference>
<protein>
    <submittedName>
        <fullName evidence="2">Uncharacterized protein</fullName>
    </submittedName>
</protein>
<comment type="caution">
    <text evidence="2">The sequence shown here is derived from an EMBL/GenBank/DDBJ whole genome shotgun (WGS) entry which is preliminary data.</text>
</comment>
<keyword evidence="3" id="KW-1185">Reference proteome</keyword>
<dbReference type="Proteomes" id="UP001346869">
    <property type="component" value="Unassembled WGS sequence"/>
</dbReference>
<dbReference type="AlphaFoldDB" id="A0AAN8AQQ1"/>
<feature type="region of interest" description="Disordered" evidence="1">
    <location>
        <begin position="1"/>
        <end position="42"/>
    </location>
</feature>
<organism evidence="2 3">
    <name type="scientific">Eleginops maclovinus</name>
    <name type="common">Patagonian blennie</name>
    <name type="synonym">Eleginus maclovinus</name>
    <dbReference type="NCBI Taxonomy" id="56733"/>
    <lineage>
        <taxon>Eukaryota</taxon>
        <taxon>Metazoa</taxon>
        <taxon>Chordata</taxon>
        <taxon>Craniata</taxon>
        <taxon>Vertebrata</taxon>
        <taxon>Euteleostomi</taxon>
        <taxon>Actinopterygii</taxon>
        <taxon>Neopterygii</taxon>
        <taxon>Teleostei</taxon>
        <taxon>Neoteleostei</taxon>
        <taxon>Acanthomorphata</taxon>
        <taxon>Eupercaria</taxon>
        <taxon>Perciformes</taxon>
        <taxon>Notothenioidei</taxon>
        <taxon>Eleginopidae</taxon>
        <taxon>Eleginops</taxon>
    </lineage>
</organism>